<gene>
    <name evidence="2" type="ORF">QR680_016691</name>
</gene>
<protein>
    <submittedName>
        <fullName evidence="2">Uncharacterized protein</fullName>
    </submittedName>
</protein>
<dbReference type="AlphaFoldDB" id="A0AA39HBZ9"/>
<evidence type="ECO:0000313" key="2">
    <source>
        <dbReference type="EMBL" id="KAK0403058.1"/>
    </source>
</evidence>
<reference evidence="2" key="1">
    <citation type="submission" date="2023-06" db="EMBL/GenBank/DDBJ databases">
        <title>Genomic analysis of the entomopathogenic nematode Steinernema hermaphroditum.</title>
        <authorList>
            <person name="Schwarz E.M."/>
            <person name="Heppert J.K."/>
            <person name="Baniya A."/>
            <person name="Schwartz H.T."/>
            <person name="Tan C.-H."/>
            <person name="Antoshechkin I."/>
            <person name="Sternberg P.W."/>
            <person name="Goodrich-Blair H."/>
            <person name="Dillman A.R."/>
        </authorList>
    </citation>
    <scope>NUCLEOTIDE SEQUENCE</scope>
    <source>
        <strain evidence="2">PS9179</strain>
        <tissue evidence="2">Whole animal</tissue>
    </source>
</reference>
<sequence length="131" mass="14910">MNAWQVALSLAAVNVVLASTFYKYSTHPTPALAIGQLMIPLFVWETLLLVSLSPNAAVEDWLLLDYVDEVDLRRVRHRRPVHTVHSAGDVLRPQDLITTITPTDELTPPRTDEFSLRSVDFDEERFLLLQE</sequence>
<dbReference type="Proteomes" id="UP001175271">
    <property type="component" value="Unassembled WGS sequence"/>
</dbReference>
<comment type="caution">
    <text evidence="2">The sequence shown here is derived from an EMBL/GenBank/DDBJ whole genome shotgun (WGS) entry which is preliminary data.</text>
</comment>
<dbReference type="EMBL" id="JAUCMV010000004">
    <property type="protein sequence ID" value="KAK0403058.1"/>
    <property type="molecule type" value="Genomic_DNA"/>
</dbReference>
<accession>A0AA39HBZ9</accession>
<proteinExistence type="predicted"/>
<keyword evidence="1" id="KW-0732">Signal</keyword>
<evidence type="ECO:0000313" key="3">
    <source>
        <dbReference type="Proteomes" id="UP001175271"/>
    </source>
</evidence>
<feature type="chain" id="PRO_5041306890" evidence="1">
    <location>
        <begin position="19"/>
        <end position="131"/>
    </location>
</feature>
<feature type="signal peptide" evidence="1">
    <location>
        <begin position="1"/>
        <end position="18"/>
    </location>
</feature>
<keyword evidence="3" id="KW-1185">Reference proteome</keyword>
<organism evidence="2 3">
    <name type="scientific">Steinernema hermaphroditum</name>
    <dbReference type="NCBI Taxonomy" id="289476"/>
    <lineage>
        <taxon>Eukaryota</taxon>
        <taxon>Metazoa</taxon>
        <taxon>Ecdysozoa</taxon>
        <taxon>Nematoda</taxon>
        <taxon>Chromadorea</taxon>
        <taxon>Rhabditida</taxon>
        <taxon>Tylenchina</taxon>
        <taxon>Panagrolaimomorpha</taxon>
        <taxon>Strongyloidoidea</taxon>
        <taxon>Steinernematidae</taxon>
        <taxon>Steinernema</taxon>
    </lineage>
</organism>
<evidence type="ECO:0000256" key="1">
    <source>
        <dbReference type="SAM" id="SignalP"/>
    </source>
</evidence>
<name>A0AA39HBZ9_9BILA</name>